<comment type="caution">
    <text evidence="2">The sequence shown here is derived from an EMBL/GenBank/DDBJ whole genome shotgun (WGS) entry which is preliminary data.</text>
</comment>
<dbReference type="Proteomes" id="UP000287166">
    <property type="component" value="Unassembled WGS sequence"/>
</dbReference>
<accession>A0A401GEI2</accession>
<dbReference type="EMBL" id="BFAD01000003">
    <property type="protein sequence ID" value="GBE80580.1"/>
    <property type="molecule type" value="Genomic_DNA"/>
</dbReference>
<dbReference type="GeneID" id="38777497"/>
<sequence length="76" mass="8530">MDTSSYLMKSTWDNITLSAEFKKANRDNDVDANVGGVSWSMRHVMRSDPCRRFAFGTMVEDTDTGASFCSRQLVLA</sequence>
<dbReference type="RefSeq" id="XP_027611493.1">
    <property type="nucleotide sequence ID" value="XM_027755692.1"/>
</dbReference>
<name>A0A401GEI2_9APHY</name>
<reference evidence="2 3" key="1">
    <citation type="journal article" date="2018" name="Sci. Rep.">
        <title>Genome sequence of the cauliflower mushroom Sparassis crispa (Hanabiratake) and its association with beneficial usage.</title>
        <authorList>
            <person name="Kiyama R."/>
            <person name="Furutani Y."/>
            <person name="Kawaguchi K."/>
            <person name="Nakanishi T."/>
        </authorList>
    </citation>
    <scope>NUCLEOTIDE SEQUENCE [LARGE SCALE GENOMIC DNA]</scope>
</reference>
<proteinExistence type="predicted"/>
<dbReference type="STRING" id="139825.A0A401GEI2"/>
<dbReference type="AlphaFoldDB" id="A0A401GEI2"/>
<gene>
    <name evidence="2" type="ORF">SCP_0302950</name>
</gene>
<dbReference type="Pfam" id="PF17667">
    <property type="entry name" value="Pkinase_fungal"/>
    <property type="match status" value="1"/>
</dbReference>
<keyword evidence="3" id="KW-1185">Reference proteome</keyword>
<feature type="domain" description="Fungal-type protein kinase" evidence="1">
    <location>
        <begin position="9"/>
        <end position="63"/>
    </location>
</feature>
<dbReference type="OrthoDB" id="2803129at2759"/>
<evidence type="ECO:0000259" key="1">
    <source>
        <dbReference type="Pfam" id="PF17667"/>
    </source>
</evidence>
<dbReference type="InParanoid" id="A0A401GEI2"/>
<organism evidence="2 3">
    <name type="scientific">Sparassis crispa</name>
    <dbReference type="NCBI Taxonomy" id="139825"/>
    <lineage>
        <taxon>Eukaryota</taxon>
        <taxon>Fungi</taxon>
        <taxon>Dikarya</taxon>
        <taxon>Basidiomycota</taxon>
        <taxon>Agaricomycotina</taxon>
        <taxon>Agaricomycetes</taxon>
        <taxon>Polyporales</taxon>
        <taxon>Sparassidaceae</taxon>
        <taxon>Sparassis</taxon>
    </lineage>
</organism>
<dbReference type="InterPro" id="IPR040976">
    <property type="entry name" value="Pkinase_fungal"/>
</dbReference>
<evidence type="ECO:0000313" key="2">
    <source>
        <dbReference type="EMBL" id="GBE80580.1"/>
    </source>
</evidence>
<protein>
    <recommendedName>
        <fullName evidence="1">Fungal-type protein kinase domain-containing protein</fullName>
    </recommendedName>
</protein>
<evidence type="ECO:0000313" key="3">
    <source>
        <dbReference type="Proteomes" id="UP000287166"/>
    </source>
</evidence>